<evidence type="ECO:0000256" key="3">
    <source>
        <dbReference type="ARBA" id="ARBA00022806"/>
    </source>
</evidence>
<evidence type="ECO:0000256" key="7">
    <source>
        <dbReference type="SAM" id="MobiDB-lite"/>
    </source>
</evidence>
<evidence type="ECO:0000313" key="12">
    <source>
        <dbReference type="Proteomes" id="UP001236507"/>
    </source>
</evidence>
<dbReference type="PROSITE" id="PS51195">
    <property type="entry name" value="Q_MOTIF"/>
    <property type="match status" value="1"/>
</dbReference>
<dbReference type="EC" id="3.6.4.-" evidence="11"/>
<accession>A0ABT6YAQ5</accession>
<dbReference type="SMART" id="SM00490">
    <property type="entry name" value="HELICc"/>
    <property type="match status" value="1"/>
</dbReference>
<dbReference type="InterPro" id="IPR011545">
    <property type="entry name" value="DEAD/DEAH_box_helicase_dom"/>
</dbReference>
<protein>
    <submittedName>
        <fullName evidence="11">DEAD/DEAH box helicase</fullName>
        <ecNumber evidence="11">3.6.4.-</ecNumber>
    </submittedName>
</protein>
<dbReference type="InterPro" id="IPR044742">
    <property type="entry name" value="DEAD/DEAH_RhlB"/>
</dbReference>
<dbReference type="InterPro" id="IPR014014">
    <property type="entry name" value="RNA_helicase_DEAD_Q_motif"/>
</dbReference>
<dbReference type="InterPro" id="IPR001650">
    <property type="entry name" value="Helicase_C-like"/>
</dbReference>
<evidence type="ECO:0000259" key="9">
    <source>
        <dbReference type="PROSITE" id="PS51194"/>
    </source>
</evidence>
<dbReference type="EMBL" id="JASHIF010000012">
    <property type="protein sequence ID" value="MDI9860663.1"/>
    <property type="molecule type" value="Genomic_DNA"/>
</dbReference>
<keyword evidence="3 11" id="KW-0347">Helicase</keyword>
<evidence type="ECO:0000259" key="10">
    <source>
        <dbReference type="PROSITE" id="PS51195"/>
    </source>
</evidence>
<keyword evidence="1" id="KW-0547">Nucleotide-binding</keyword>
<sequence length="441" mass="50292">MTFEDLNINTFLLNALNDLGLTEPTPIQEQVFSVVMSGRDVCGIAQTGTGKTYAYLLPALRLYQFSKEKHPQIIILVPTRELVVQVMESVKALTTYMTVRTVGIFGGVNTKPQTAELLQGVDILVATPGRLVDFLMNGTINPKNVKRLIIDEFDEMLNLGFRAQLTVIFDKLPSKRQNLLFSATLTKDVETLVETFFNSPVRIETEAVGTPHQNITQSYYFVQSFYTKVNLLNLLLKNEKSMTKVLVFVATKKLADTLYEQLEKTLQHKVDVIHSNKNQNHRFNSVGLFELGYCQVLIATDIIARGLDIDEVTHVINFDMPDMPENYIHRIGRTGRYDKKGIAISFVTKNEVEYLKQVETLMNTELPILDSPEGLMISEKLLEEEIPKAKMKFITKLPEISDNSAYHDKTDKNKKVNVRRDHKAEMKRKYGKSYENRSRKS</sequence>
<keyword evidence="12" id="KW-1185">Reference proteome</keyword>
<dbReference type="InterPro" id="IPR014001">
    <property type="entry name" value="Helicase_ATP-bd"/>
</dbReference>
<feature type="domain" description="Helicase C-terminal" evidence="9">
    <location>
        <begin position="230"/>
        <end position="383"/>
    </location>
</feature>
<feature type="compositionally biased region" description="Basic and acidic residues" evidence="7">
    <location>
        <begin position="405"/>
        <end position="441"/>
    </location>
</feature>
<gene>
    <name evidence="11" type="ORF">QM524_15715</name>
</gene>
<dbReference type="InterPro" id="IPR050079">
    <property type="entry name" value="DEAD_box_RNA_helicase"/>
</dbReference>
<dbReference type="PANTHER" id="PTHR47959">
    <property type="entry name" value="ATP-DEPENDENT RNA HELICASE RHLE-RELATED"/>
    <property type="match status" value="1"/>
</dbReference>
<feature type="domain" description="Helicase ATP-binding" evidence="8">
    <location>
        <begin position="32"/>
        <end position="203"/>
    </location>
</feature>
<evidence type="ECO:0000256" key="2">
    <source>
        <dbReference type="ARBA" id="ARBA00022801"/>
    </source>
</evidence>
<evidence type="ECO:0000313" key="11">
    <source>
        <dbReference type="EMBL" id="MDI9860663.1"/>
    </source>
</evidence>
<feature type="short sequence motif" description="Q motif" evidence="6">
    <location>
        <begin position="1"/>
        <end position="29"/>
    </location>
</feature>
<feature type="region of interest" description="Disordered" evidence="7">
    <location>
        <begin position="403"/>
        <end position="441"/>
    </location>
</feature>
<dbReference type="Gene3D" id="3.40.50.300">
    <property type="entry name" value="P-loop containing nucleotide triphosphate hydrolases"/>
    <property type="match status" value="2"/>
</dbReference>
<dbReference type="Proteomes" id="UP001236507">
    <property type="component" value="Unassembled WGS sequence"/>
</dbReference>
<dbReference type="SMART" id="SM00487">
    <property type="entry name" value="DEXDc"/>
    <property type="match status" value="1"/>
</dbReference>
<dbReference type="CDD" id="cd18787">
    <property type="entry name" value="SF2_C_DEAD"/>
    <property type="match status" value="1"/>
</dbReference>
<evidence type="ECO:0000256" key="4">
    <source>
        <dbReference type="ARBA" id="ARBA00022840"/>
    </source>
</evidence>
<keyword evidence="4" id="KW-0067">ATP-binding</keyword>
<dbReference type="GO" id="GO:0004386">
    <property type="term" value="F:helicase activity"/>
    <property type="evidence" value="ECO:0007669"/>
    <property type="project" value="UniProtKB-KW"/>
</dbReference>
<dbReference type="PROSITE" id="PS51194">
    <property type="entry name" value="HELICASE_CTER"/>
    <property type="match status" value="1"/>
</dbReference>
<dbReference type="PROSITE" id="PS51192">
    <property type="entry name" value="HELICASE_ATP_BIND_1"/>
    <property type="match status" value="1"/>
</dbReference>
<dbReference type="CDD" id="cd00268">
    <property type="entry name" value="DEADc"/>
    <property type="match status" value="1"/>
</dbReference>
<comment type="caution">
    <text evidence="11">The sequence shown here is derived from an EMBL/GenBank/DDBJ whole genome shotgun (WGS) entry which is preliminary data.</text>
</comment>
<evidence type="ECO:0000259" key="8">
    <source>
        <dbReference type="PROSITE" id="PS51192"/>
    </source>
</evidence>
<dbReference type="Pfam" id="PF00270">
    <property type="entry name" value="DEAD"/>
    <property type="match status" value="1"/>
</dbReference>
<keyword evidence="2 11" id="KW-0378">Hydrolase</keyword>
<evidence type="ECO:0000256" key="5">
    <source>
        <dbReference type="ARBA" id="ARBA00038437"/>
    </source>
</evidence>
<evidence type="ECO:0000256" key="1">
    <source>
        <dbReference type="ARBA" id="ARBA00022741"/>
    </source>
</evidence>
<dbReference type="SUPFAM" id="SSF52540">
    <property type="entry name" value="P-loop containing nucleoside triphosphate hydrolases"/>
    <property type="match status" value="1"/>
</dbReference>
<dbReference type="RefSeq" id="WP_283345299.1">
    <property type="nucleotide sequence ID" value="NZ_JASHIF010000012.1"/>
</dbReference>
<dbReference type="InterPro" id="IPR027417">
    <property type="entry name" value="P-loop_NTPase"/>
</dbReference>
<dbReference type="Pfam" id="PF00271">
    <property type="entry name" value="Helicase_C"/>
    <property type="match status" value="1"/>
</dbReference>
<comment type="similarity">
    <text evidence="5">Belongs to the DEAD box helicase family.</text>
</comment>
<reference evidence="11 12" key="1">
    <citation type="submission" date="2023-05" db="EMBL/GenBank/DDBJ databases">
        <title>Novel species of genus Flectobacillus isolated from stream in China.</title>
        <authorList>
            <person name="Lu H."/>
        </authorList>
    </citation>
    <scope>NUCLEOTIDE SEQUENCE [LARGE SCALE GENOMIC DNA]</scope>
    <source>
        <strain evidence="11 12">KCTC 42575</strain>
    </source>
</reference>
<dbReference type="GO" id="GO:0016787">
    <property type="term" value="F:hydrolase activity"/>
    <property type="evidence" value="ECO:0007669"/>
    <property type="project" value="UniProtKB-KW"/>
</dbReference>
<name>A0ABT6YAQ5_9BACT</name>
<organism evidence="11 12">
    <name type="scientific">Flectobacillus roseus</name>
    <dbReference type="NCBI Taxonomy" id="502259"/>
    <lineage>
        <taxon>Bacteria</taxon>
        <taxon>Pseudomonadati</taxon>
        <taxon>Bacteroidota</taxon>
        <taxon>Cytophagia</taxon>
        <taxon>Cytophagales</taxon>
        <taxon>Flectobacillaceae</taxon>
        <taxon>Flectobacillus</taxon>
    </lineage>
</organism>
<proteinExistence type="inferred from homology"/>
<evidence type="ECO:0000256" key="6">
    <source>
        <dbReference type="PROSITE-ProRule" id="PRU00552"/>
    </source>
</evidence>
<dbReference type="PANTHER" id="PTHR47959:SF13">
    <property type="entry name" value="ATP-DEPENDENT RNA HELICASE RHLE"/>
    <property type="match status" value="1"/>
</dbReference>
<feature type="domain" description="DEAD-box RNA helicase Q" evidence="10">
    <location>
        <begin position="1"/>
        <end position="29"/>
    </location>
</feature>